<dbReference type="AlphaFoldDB" id="A0A1R1Y1N7"/>
<dbReference type="Gene3D" id="1.25.40.500">
    <property type="entry name" value="TFIID subunit TAF5, NTD2 domain"/>
    <property type="match status" value="1"/>
</dbReference>
<feature type="domain" description="TFIID subunit TAF5 NTD2" evidence="4">
    <location>
        <begin position="2"/>
        <end position="86"/>
    </location>
</feature>
<dbReference type="Pfam" id="PF04494">
    <property type="entry name" value="TFIID_NTD2"/>
    <property type="match status" value="1"/>
</dbReference>
<dbReference type="SUPFAM" id="SSF160897">
    <property type="entry name" value="Taf5 N-terminal domain-like"/>
    <property type="match status" value="1"/>
</dbReference>
<dbReference type="PANTHER" id="PTHR19879:SF1">
    <property type="entry name" value="CANNONBALL-RELATED"/>
    <property type="match status" value="1"/>
</dbReference>
<evidence type="ECO:0000259" key="4">
    <source>
        <dbReference type="Pfam" id="PF04494"/>
    </source>
</evidence>
<dbReference type="PANTHER" id="PTHR19879">
    <property type="entry name" value="TRANSCRIPTION INITIATION FACTOR TFIID"/>
    <property type="match status" value="1"/>
</dbReference>
<dbReference type="GO" id="GO:0003743">
    <property type="term" value="F:translation initiation factor activity"/>
    <property type="evidence" value="ECO:0007669"/>
    <property type="project" value="UniProtKB-KW"/>
</dbReference>
<dbReference type="InterPro" id="IPR037264">
    <property type="entry name" value="TFIID_NTD2_sf"/>
</dbReference>
<gene>
    <name evidence="5" type="ORF">AYI70_g3855</name>
</gene>
<keyword evidence="6" id="KW-1185">Reference proteome</keyword>
<dbReference type="OrthoDB" id="10266330at2759"/>
<evidence type="ECO:0000313" key="6">
    <source>
        <dbReference type="Proteomes" id="UP000187283"/>
    </source>
</evidence>
<dbReference type="Proteomes" id="UP000187283">
    <property type="component" value="Unassembled WGS sequence"/>
</dbReference>
<reference evidence="5 6" key="1">
    <citation type="submission" date="2017-01" db="EMBL/GenBank/DDBJ databases">
        <authorList>
            <person name="Mah S.A."/>
            <person name="Swanson W.J."/>
            <person name="Moy G.W."/>
            <person name="Vacquier V.D."/>
        </authorList>
    </citation>
    <scope>NUCLEOTIDE SEQUENCE [LARGE SCALE GENOMIC DNA]</scope>
    <source>
        <strain evidence="5 6">GSMNP</strain>
    </source>
</reference>
<comment type="caution">
    <text evidence="5">The sequence shown here is derived from an EMBL/GenBank/DDBJ whole genome shotgun (WGS) entry which is preliminary data.</text>
</comment>
<dbReference type="InterPro" id="IPR007582">
    <property type="entry name" value="TFIID_NTD2"/>
</dbReference>
<protein>
    <submittedName>
        <fullName evidence="5">Transcription initiation factor TFIID subunit 5</fullName>
    </submittedName>
</protein>
<dbReference type="GO" id="GO:0016251">
    <property type="term" value="F:RNA polymerase II general transcription initiation factor activity"/>
    <property type="evidence" value="ECO:0007669"/>
    <property type="project" value="TreeGrafter"/>
</dbReference>
<keyword evidence="5" id="KW-0648">Protein biosynthesis</keyword>
<dbReference type="STRING" id="133412.A0A1R1Y1N7"/>
<proteinExistence type="predicted"/>
<keyword evidence="5" id="KW-0396">Initiation factor</keyword>
<dbReference type="GO" id="GO:0005669">
    <property type="term" value="C:transcription factor TFIID complex"/>
    <property type="evidence" value="ECO:0007669"/>
    <property type="project" value="TreeGrafter"/>
</dbReference>
<feature type="region of interest" description="Disordered" evidence="3">
    <location>
        <begin position="146"/>
        <end position="197"/>
    </location>
</feature>
<sequence>MSENFVELALEFYNRFSGHFLERYSIAIQQLSLITQPHHVNDNETAKNFRTFRYSINMKQPAVELLLIFLESNNLILFIKIINSHLNIYINKSLPDSDNFKIDVGLTGSNLSEISQINNEQLKLGKLPLNPLLVEQMERFFSNAIPNKNSIEPDNADDNDSTNPANPKALQKVFEEIKETDINSPSPQDIPLPPLRD</sequence>
<dbReference type="GO" id="GO:0006367">
    <property type="term" value="P:transcription initiation at RNA polymerase II promoter"/>
    <property type="evidence" value="ECO:0007669"/>
    <property type="project" value="TreeGrafter"/>
</dbReference>
<dbReference type="EMBL" id="LSSN01001147">
    <property type="protein sequence ID" value="OMJ20823.1"/>
    <property type="molecule type" value="Genomic_DNA"/>
</dbReference>
<accession>A0A1R1Y1N7</accession>
<evidence type="ECO:0000256" key="3">
    <source>
        <dbReference type="SAM" id="MobiDB-lite"/>
    </source>
</evidence>
<organism evidence="5 6">
    <name type="scientific">Smittium culicis</name>
    <dbReference type="NCBI Taxonomy" id="133412"/>
    <lineage>
        <taxon>Eukaryota</taxon>
        <taxon>Fungi</taxon>
        <taxon>Fungi incertae sedis</taxon>
        <taxon>Zoopagomycota</taxon>
        <taxon>Kickxellomycotina</taxon>
        <taxon>Harpellomycetes</taxon>
        <taxon>Harpellales</taxon>
        <taxon>Legeriomycetaceae</taxon>
        <taxon>Smittium</taxon>
    </lineage>
</organism>
<feature type="compositionally biased region" description="Pro residues" evidence="3">
    <location>
        <begin position="188"/>
        <end position="197"/>
    </location>
</feature>
<comment type="subcellular location">
    <subcellularLocation>
        <location evidence="1">Nucleus</location>
    </subcellularLocation>
</comment>
<evidence type="ECO:0000256" key="2">
    <source>
        <dbReference type="ARBA" id="ARBA00023242"/>
    </source>
</evidence>
<evidence type="ECO:0000256" key="1">
    <source>
        <dbReference type="ARBA" id="ARBA00004123"/>
    </source>
</evidence>
<keyword evidence="2" id="KW-0539">Nucleus</keyword>
<evidence type="ECO:0000313" key="5">
    <source>
        <dbReference type="EMBL" id="OMJ20823.1"/>
    </source>
</evidence>
<name>A0A1R1Y1N7_9FUNG</name>